<protein>
    <submittedName>
        <fullName evidence="2">Exoribonuclease phosphorolytic domain-containing protein</fullName>
    </submittedName>
</protein>
<evidence type="ECO:0000313" key="2">
    <source>
        <dbReference type="WBParaSite" id="JU765_v2.g5374.t1"/>
    </source>
</evidence>
<name>A0AC34RC99_9BILA</name>
<proteinExistence type="predicted"/>
<organism evidence="1 2">
    <name type="scientific">Panagrolaimus sp. JU765</name>
    <dbReference type="NCBI Taxonomy" id="591449"/>
    <lineage>
        <taxon>Eukaryota</taxon>
        <taxon>Metazoa</taxon>
        <taxon>Ecdysozoa</taxon>
        <taxon>Nematoda</taxon>
        <taxon>Chromadorea</taxon>
        <taxon>Rhabditida</taxon>
        <taxon>Tylenchina</taxon>
        <taxon>Panagrolaimomorpha</taxon>
        <taxon>Panagrolaimoidea</taxon>
        <taxon>Panagrolaimidae</taxon>
        <taxon>Panagrolaimus</taxon>
    </lineage>
</organism>
<evidence type="ECO:0000313" key="1">
    <source>
        <dbReference type="Proteomes" id="UP000887576"/>
    </source>
</evidence>
<dbReference type="Proteomes" id="UP000887576">
    <property type="component" value="Unplaced"/>
</dbReference>
<accession>A0AC34RC99</accession>
<dbReference type="WBParaSite" id="JU765_v2.g5374.t1">
    <property type="protein sequence ID" value="JU765_v2.g5374.t1"/>
    <property type="gene ID" value="JU765_v2.g5374"/>
</dbReference>
<sequence>MDDIFHESDDSDNISSDEEIPSIEDIPDTITYRWPKNIIEITETETLEEGGPKKLQLKLLRASDKVCAFGSMGNTRICCVILTPVNESDQEDFEAGISVKVRGARYISEIALRDCISSIIPSNRLKRIFIDITFHVYSDSGNVLPTALMTSMFCLTASRVDVKGIVTAVNVFIDPNNQIVVCPNKQQEQDARDKKPGYACITAMKVMKDDHLRWWDVEGLPKASQVSKAMKVAAKEATGLYPQMATLIQKLMEDEPSVVAE</sequence>
<reference evidence="2" key="1">
    <citation type="submission" date="2022-11" db="UniProtKB">
        <authorList>
            <consortium name="WormBaseParasite"/>
        </authorList>
    </citation>
    <scope>IDENTIFICATION</scope>
</reference>